<keyword evidence="4" id="KW-0804">Transcription</keyword>
<gene>
    <name evidence="6" type="primary">cmpR</name>
    <name evidence="6" type="ORF">Mal64_17580</name>
</gene>
<dbReference type="GO" id="GO:0003677">
    <property type="term" value="F:DNA binding"/>
    <property type="evidence" value="ECO:0007669"/>
    <property type="project" value="UniProtKB-KW"/>
</dbReference>
<dbReference type="Gene3D" id="1.10.10.10">
    <property type="entry name" value="Winged helix-like DNA-binding domain superfamily/Winged helix DNA-binding domain"/>
    <property type="match status" value="1"/>
</dbReference>
<protein>
    <submittedName>
        <fullName evidence="6">HTH-type transcriptional activator CmpR</fullName>
    </submittedName>
</protein>
<dbReference type="PANTHER" id="PTHR30419">
    <property type="entry name" value="HTH-TYPE TRANSCRIPTIONAL REGULATOR YBHD"/>
    <property type="match status" value="1"/>
</dbReference>
<dbReference type="Pfam" id="PF00126">
    <property type="entry name" value="HTH_1"/>
    <property type="match status" value="1"/>
</dbReference>
<organism evidence="6 7">
    <name type="scientific">Pseudobythopirellula maris</name>
    <dbReference type="NCBI Taxonomy" id="2527991"/>
    <lineage>
        <taxon>Bacteria</taxon>
        <taxon>Pseudomonadati</taxon>
        <taxon>Planctomycetota</taxon>
        <taxon>Planctomycetia</taxon>
        <taxon>Pirellulales</taxon>
        <taxon>Lacipirellulaceae</taxon>
        <taxon>Pseudobythopirellula</taxon>
    </lineage>
</organism>
<dbReference type="SUPFAM" id="SSF53850">
    <property type="entry name" value="Periplasmic binding protein-like II"/>
    <property type="match status" value="1"/>
</dbReference>
<evidence type="ECO:0000313" key="6">
    <source>
        <dbReference type="EMBL" id="TWT88279.1"/>
    </source>
</evidence>
<dbReference type="EMBL" id="SJPQ01000002">
    <property type="protein sequence ID" value="TWT88279.1"/>
    <property type="molecule type" value="Genomic_DNA"/>
</dbReference>
<dbReference type="Proteomes" id="UP000315440">
    <property type="component" value="Unassembled WGS sequence"/>
</dbReference>
<evidence type="ECO:0000259" key="5">
    <source>
        <dbReference type="PROSITE" id="PS50931"/>
    </source>
</evidence>
<keyword evidence="7" id="KW-1185">Reference proteome</keyword>
<evidence type="ECO:0000313" key="7">
    <source>
        <dbReference type="Proteomes" id="UP000315440"/>
    </source>
</evidence>
<feature type="domain" description="HTH lysR-type" evidence="5">
    <location>
        <begin position="1"/>
        <end position="58"/>
    </location>
</feature>
<reference evidence="6 7" key="1">
    <citation type="submission" date="2019-02" db="EMBL/GenBank/DDBJ databases">
        <title>Deep-cultivation of Planctomycetes and their phenomic and genomic characterization uncovers novel biology.</title>
        <authorList>
            <person name="Wiegand S."/>
            <person name="Jogler M."/>
            <person name="Boedeker C."/>
            <person name="Pinto D."/>
            <person name="Vollmers J."/>
            <person name="Rivas-Marin E."/>
            <person name="Kohn T."/>
            <person name="Peeters S.H."/>
            <person name="Heuer A."/>
            <person name="Rast P."/>
            <person name="Oberbeckmann S."/>
            <person name="Bunk B."/>
            <person name="Jeske O."/>
            <person name="Meyerdierks A."/>
            <person name="Storesund J.E."/>
            <person name="Kallscheuer N."/>
            <person name="Luecker S."/>
            <person name="Lage O.M."/>
            <person name="Pohl T."/>
            <person name="Merkel B.J."/>
            <person name="Hornburger P."/>
            <person name="Mueller R.-W."/>
            <person name="Bruemmer F."/>
            <person name="Labrenz M."/>
            <person name="Spormann A.M."/>
            <person name="Op Den Camp H."/>
            <person name="Overmann J."/>
            <person name="Amann R."/>
            <person name="Jetten M.S.M."/>
            <person name="Mascher T."/>
            <person name="Medema M.H."/>
            <person name="Devos D.P."/>
            <person name="Kaster A.-K."/>
            <person name="Ovreas L."/>
            <person name="Rohde M."/>
            <person name="Galperin M.Y."/>
            <person name="Jogler C."/>
        </authorList>
    </citation>
    <scope>NUCLEOTIDE SEQUENCE [LARGE SCALE GENOMIC DNA]</scope>
    <source>
        <strain evidence="6 7">Mal64</strain>
    </source>
</reference>
<keyword evidence="3" id="KW-0238">DNA-binding</keyword>
<proteinExistence type="inferred from homology"/>
<keyword evidence="2" id="KW-0805">Transcription regulation</keyword>
<dbReference type="InterPro" id="IPR005119">
    <property type="entry name" value="LysR_subst-bd"/>
</dbReference>
<dbReference type="RefSeq" id="WP_146399196.1">
    <property type="nucleotide sequence ID" value="NZ_SJPQ01000002.1"/>
</dbReference>
<sequence>MNFKALKIFCDVTKLRSFSKAAEVNGISQSNASQVVHHLEEHLGVQLIDRSTRPFVMTPEGEKYFDGARDICRRLEDLEREVVRVHDQVASRLTVAAIYSVGLAHMNRWLRAFLSQHPKADVRVEYVHPERVYEAVETEQADLGLVSYPVASKRIETLPWREERLVLVVDPAHPLAERSRSGGGLATVSINDLEGERLIASQQGLQIREEVDSLFARHKVGVEVAMEFDNIELMKRAIEIGAGVGLLPEPTVTPEVAAGTLVKLSLEGEQLARPLGILYRRDRELSETAQRFIKLLQDHANETTTAAPTPSHAKPVAAVARESLEPAGAPG</sequence>
<accession>A0A5C5ZLK0</accession>
<dbReference type="InterPro" id="IPR036388">
    <property type="entry name" value="WH-like_DNA-bd_sf"/>
</dbReference>
<evidence type="ECO:0000256" key="4">
    <source>
        <dbReference type="ARBA" id="ARBA00023163"/>
    </source>
</evidence>
<dbReference type="GO" id="GO:0003700">
    <property type="term" value="F:DNA-binding transcription factor activity"/>
    <property type="evidence" value="ECO:0007669"/>
    <property type="project" value="InterPro"/>
</dbReference>
<dbReference type="InterPro" id="IPR050950">
    <property type="entry name" value="HTH-type_LysR_regulators"/>
</dbReference>
<dbReference type="OrthoDB" id="9785745at2"/>
<dbReference type="PROSITE" id="PS50931">
    <property type="entry name" value="HTH_LYSR"/>
    <property type="match status" value="1"/>
</dbReference>
<dbReference type="Gene3D" id="3.40.190.290">
    <property type="match status" value="1"/>
</dbReference>
<comment type="similarity">
    <text evidence="1">Belongs to the LysR transcriptional regulatory family.</text>
</comment>
<dbReference type="SUPFAM" id="SSF46785">
    <property type="entry name" value="Winged helix' DNA-binding domain"/>
    <property type="match status" value="1"/>
</dbReference>
<evidence type="ECO:0000256" key="1">
    <source>
        <dbReference type="ARBA" id="ARBA00009437"/>
    </source>
</evidence>
<dbReference type="Pfam" id="PF03466">
    <property type="entry name" value="LysR_substrate"/>
    <property type="match status" value="1"/>
</dbReference>
<dbReference type="GO" id="GO:0005829">
    <property type="term" value="C:cytosol"/>
    <property type="evidence" value="ECO:0007669"/>
    <property type="project" value="TreeGrafter"/>
</dbReference>
<dbReference type="InterPro" id="IPR000847">
    <property type="entry name" value="LysR_HTH_N"/>
</dbReference>
<dbReference type="PANTHER" id="PTHR30419:SF8">
    <property type="entry name" value="NITROGEN ASSIMILATION TRANSCRIPTIONAL ACTIVATOR-RELATED"/>
    <property type="match status" value="1"/>
</dbReference>
<dbReference type="AlphaFoldDB" id="A0A5C5ZLK0"/>
<evidence type="ECO:0000256" key="3">
    <source>
        <dbReference type="ARBA" id="ARBA00023125"/>
    </source>
</evidence>
<dbReference type="CDD" id="cd05466">
    <property type="entry name" value="PBP2_LTTR_substrate"/>
    <property type="match status" value="1"/>
</dbReference>
<comment type="caution">
    <text evidence="6">The sequence shown here is derived from an EMBL/GenBank/DDBJ whole genome shotgun (WGS) entry which is preliminary data.</text>
</comment>
<dbReference type="InterPro" id="IPR036390">
    <property type="entry name" value="WH_DNA-bd_sf"/>
</dbReference>
<name>A0A5C5ZLK0_9BACT</name>
<dbReference type="FunFam" id="1.10.10.10:FF:000001">
    <property type="entry name" value="LysR family transcriptional regulator"/>
    <property type="match status" value="1"/>
</dbReference>
<evidence type="ECO:0000256" key="2">
    <source>
        <dbReference type="ARBA" id="ARBA00023015"/>
    </source>
</evidence>